<dbReference type="InterPro" id="IPR004498">
    <property type="entry name" value="Ribosomal_PrmA_MeTrfase"/>
</dbReference>
<feature type="binding site" evidence="6">
    <location>
        <position position="151"/>
    </location>
    <ligand>
        <name>S-adenosyl-L-methionine</name>
        <dbReference type="ChEBI" id="CHEBI:59789"/>
    </ligand>
</feature>
<dbReference type="GO" id="GO:0032259">
    <property type="term" value="P:methylation"/>
    <property type="evidence" value="ECO:0007669"/>
    <property type="project" value="UniProtKB-KW"/>
</dbReference>
<keyword evidence="7" id="KW-0687">Ribonucleoprotein</keyword>
<proteinExistence type="inferred from homology"/>
<organism evidence="7 8">
    <name type="scientific">Limnospira platensis NIES-46</name>
    <dbReference type="NCBI Taxonomy" id="1236695"/>
    <lineage>
        <taxon>Bacteria</taxon>
        <taxon>Bacillati</taxon>
        <taxon>Cyanobacteriota</taxon>
        <taxon>Cyanophyceae</taxon>
        <taxon>Oscillatoriophycideae</taxon>
        <taxon>Oscillatoriales</taxon>
        <taxon>Sirenicapillariaceae</taxon>
        <taxon>Limnospira</taxon>
    </lineage>
</organism>
<sequence>MLAYCPAPKVTDMAHSWWEIRVVCDLNLEETVFWRLDNFGFRGTASQTKHQSCLICAYLPEEQAHLLDLAALSILLRQDALCMEMSIPIVQWDLIDEEDWSSSWKQHWEPTEIGDRFLIYPAWLTPPENSDRLILRLDPGVAFGTGAHATTQLCLESLEMRLGILGENPITIADIGCGSGILGIGAILLGATQVYGVDTDPLAVRSANENRDLNHISPEQMISDVGSVQELIKRVQRPVDGILCNILAEVIMDIIPQLDSLTQPNSWGVLSGILLEQAKPIADLLEQHGWIVATLWKRQDWCCFNIRRC</sequence>
<dbReference type="PANTHER" id="PTHR43648">
    <property type="entry name" value="ELECTRON TRANSFER FLAVOPROTEIN BETA SUBUNIT LYSINE METHYLTRANSFERASE"/>
    <property type="match status" value="1"/>
</dbReference>
<dbReference type="Gene3D" id="3.40.50.150">
    <property type="entry name" value="Vaccinia Virus protein VP39"/>
    <property type="match status" value="1"/>
</dbReference>
<dbReference type="SUPFAM" id="SSF53335">
    <property type="entry name" value="S-adenosyl-L-methionine-dependent methyltransferases"/>
    <property type="match status" value="1"/>
</dbReference>
<comment type="caution">
    <text evidence="7">The sequence shown here is derived from an EMBL/GenBank/DDBJ whole genome shotgun (WGS) entry which is preliminary data.</text>
</comment>
<feature type="binding site" evidence="6">
    <location>
        <position position="245"/>
    </location>
    <ligand>
        <name>S-adenosyl-L-methionine</name>
        <dbReference type="ChEBI" id="CHEBI:59789"/>
    </ligand>
</feature>
<dbReference type="GO" id="GO:0008168">
    <property type="term" value="F:methyltransferase activity"/>
    <property type="evidence" value="ECO:0007669"/>
    <property type="project" value="UniProtKB-KW"/>
</dbReference>
<evidence type="ECO:0000256" key="1">
    <source>
        <dbReference type="ARBA" id="ARBA00009741"/>
    </source>
</evidence>
<feature type="binding site" evidence="6">
    <location>
        <position position="198"/>
    </location>
    <ligand>
        <name>S-adenosyl-L-methionine</name>
        <dbReference type="ChEBI" id="CHEBI:59789"/>
    </ligand>
</feature>
<evidence type="ECO:0000256" key="2">
    <source>
        <dbReference type="ARBA" id="ARBA00022490"/>
    </source>
</evidence>
<dbReference type="InterPro" id="IPR050078">
    <property type="entry name" value="Ribosomal_L11_MeTrfase_PrmA"/>
</dbReference>
<comment type="catalytic activity">
    <reaction evidence="6">
        <text>L-lysyl-[protein] + 3 S-adenosyl-L-methionine = N(6),N(6),N(6)-trimethyl-L-lysyl-[protein] + 3 S-adenosyl-L-homocysteine + 3 H(+)</text>
        <dbReference type="Rhea" id="RHEA:54192"/>
        <dbReference type="Rhea" id="RHEA-COMP:9752"/>
        <dbReference type="Rhea" id="RHEA-COMP:13826"/>
        <dbReference type="ChEBI" id="CHEBI:15378"/>
        <dbReference type="ChEBI" id="CHEBI:29969"/>
        <dbReference type="ChEBI" id="CHEBI:57856"/>
        <dbReference type="ChEBI" id="CHEBI:59789"/>
        <dbReference type="ChEBI" id="CHEBI:61961"/>
    </reaction>
</comment>
<evidence type="ECO:0000313" key="8">
    <source>
        <dbReference type="Proteomes" id="UP000326169"/>
    </source>
</evidence>
<keyword evidence="5 6" id="KW-0949">S-adenosyl-L-methionine</keyword>
<dbReference type="GO" id="GO:0005840">
    <property type="term" value="C:ribosome"/>
    <property type="evidence" value="ECO:0007669"/>
    <property type="project" value="UniProtKB-KW"/>
</dbReference>
<protein>
    <recommendedName>
        <fullName evidence="6">Ribosomal protein L11 methyltransferase</fullName>
        <shortName evidence="6">L11 Mtase</shortName>
        <ecNumber evidence="6">2.1.1.-</ecNumber>
    </recommendedName>
</protein>
<evidence type="ECO:0000256" key="3">
    <source>
        <dbReference type="ARBA" id="ARBA00022603"/>
    </source>
</evidence>
<keyword evidence="3 6" id="KW-0489">Methyltransferase</keyword>
<dbReference type="Pfam" id="PF06325">
    <property type="entry name" value="PrmA"/>
    <property type="match status" value="1"/>
</dbReference>
<dbReference type="PANTHER" id="PTHR43648:SF1">
    <property type="entry name" value="ELECTRON TRANSFER FLAVOPROTEIN BETA SUBUNIT LYSINE METHYLTRANSFERASE"/>
    <property type="match status" value="1"/>
</dbReference>
<evidence type="ECO:0000256" key="4">
    <source>
        <dbReference type="ARBA" id="ARBA00022679"/>
    </source>
</evidence>
<dbReference type="InterPro" id="IPR029063">
    <property type="entry name" value="SAM-dependent_MTases_sf"/>
</dbReference>
<dbReference type="EC" id="2.1.1.-" evidence="6"/>
<keyword evidence="8" id="KW-1185">Reference proteome</keyword>
<dbReference type="EMBL" id="BIMW01000002">
    <property type="protein sequence ID" value="GCE92133.1"/>
    <property type="molecule type" value="Genomic_DNA"/>
</dbReference>
<comment type="similarity">
    <text evidence="1 6">Belongs to the methyltransferase superfamily. PrmA family.</text>
</comment>
<evidence type="ECO:0000256" key="5">
    <source>
        <dbReference type="ARBA" id="ARBA00022691"/>
    </source>
</evidence>
<comment type="function">
    <text evidence="6">Methylates ribosomal protein L11.</text>
</comment>
<evidence type="ECO:0000313" key="7">
    <source>
        <dbReference type="EMBL" id="GCE92133.1"/>
    </source>
</evidence>
<accession>A0A5M3SYD4</accession>
<dbReference type="NCBIfam" id="TIGR00406">
    <property type="entry name" value="prmA"/>
    <property type="match status" value="1"/>
</dbReference>
<dbReference type="HAMAP" id="MF_00735">
    <property type="entry name" value="Methyltr_PrmA"/>
    <property type="match status" value="1"/>
</dbReference>
<keyword evidence="4 6" id="KW-0808">Transferase</keyword>
<feature type="binding site" evidence="6">
    <location>
        <position position="176"/>
    </location>
    <ligand>
        <name>S-adenosyl-L-methionine</name>
        <dbReference type="ChEBI" id="CHEBI:59789"/>
    </ligand>
</feature>
<gene>
    <name evidence="6 7" type="primary">prmA</name>
    <name evidence="7" type="ORF">NIES46_01680</name>
</gene>
<keyword evidence="7" id="KW-0689">Ribosomal protein</keyword>
<name>A0A5M3SYD4_LIMPL</name>
<keyword evidence="2 6" id="KW-0963">Cytoplasm</keyword>
<dbReference type="Proteomes" id="UP000326169">
    <property type="component" value="Unassembled WGS sequence"/>
</dbReference>
<comment type="subcellular location">
    <subcellularLocation>
        <location evidence="6">Cytoplasm</location>
    </subcellularLocation>
</comment>
<evidence type="ECO:0000256" key="6">
    <source>
        <dbReference type="HAMAP-Rule" id="MF_00735"/>
    </source>
</evidence>
<dbReference type="CDD" id="cd02440">
    <property type="entry name" value="AdoMet_MTases"/>
    <property type="match status" value="1"/>
</dbReference>
<reference evidence="7 8" key="1">
    <citation type="journal article" date="2019" name="J Genomics">
        <title>The Draft Genome of a Hydrogen-producing Cyanobacterium, Arthrospira platensis NIES-46.</title>
        <authorList>
            <person name="Suzuki S."/>
            <person name="Yamaguchi H."/>
            <person name="Kawachi M."/>
        </authorList>
    </citation>
    <scope>NUCLEOTIDE SEQUENCE [LARGE SCALE GENOMIC DNA]</scope>
    <source>
        <strain evidence="7 8">NIES-46</strain>
    </source>
</reference>
<dbReference type="PIRSF" id="PIRSF000401">
    <property type="entry name" value="RPL11_MTase"/>
    <property type="match status" value="1"/>
</dbReference>